<protein>
    <recommendedName>
        <fullName evidence="4">ABC-2 family transporter protein</fullName>
    </recommendedName>
</protein>
<feature type="transmembrane region" description="Helical" evidence="1">
    <location>
        <begin position="84"/>
        <end position="104"/>
    </location>
</feature>
<keyword evidence="1" id="KW-0812">Transmembrane</keyword>
<dbReference type="Proteomes" id="UP000823902">
    <property type="component" value="Unassembled WGS sequence"/>
</dbReference>
<keyword evidence="1" id="KW-0472">Membrane</keyword>
<keyword evidence="1" id="KW-1133">Transmembrane helix</keyword>
<dbReference type="EMBL" id="DWVY01000019">
    <property type="protein sequence ID" value="HJC74181.1"/>
    <property type="molecule type" value="Genomic_DNA"/>
</dbReference>
<evidence type="ECO:0000256" key="1">
    <source>
        <dbReference type="SAM" id="Phobius"/>
    </source>
</evidence>
<name>A0A9D2Q9T6_9FIRM</name>
<organism evidence="2 3">
    <name type="scientific">Candidatus Mediterraneibacter faecavium</name>
    <dbReference type="NCBI Taxonomy" id="2838668"/>
    <lineage>
        <taxon>Bacteria</taxon>
        <taxon>Bacillati</taxon>
        <taxon>Bacillota</taxon>
        <taxon>Clostridia</taxon>
        <taxon>Lachnospirales</taxon>
        <taxon>Lachnospiraceae</taxon>
        <taxon>Mediterraneibacter</taxon>
    </lineage>
</organism>
<feature type="transmembrane region" description="Helical" evidence="1">
    <location>
        <begin position="187"/>
        <end position="203"/>
    </location>
</feature>
<evidence type="ECO:0000313" key="2">
    <source>
        <dbReference type="EMBL" id="HJC74181.1"/>
    </source>
</evidence>
<evidence type="ECO:0008006" key="4">
    <source>
        <dbReference type="Google" id="ProtNLM"/>
    </source>
</evidence>
<feature type="transmembrane region" description="Helical" evidence="1">
    <location>
        <begin position="60"/>
        <end position="78"/>
    </location>
</feature>
<sequence>MDLDDQMEIYKKRTVIMPEEDKIRRTVEVSIESFLQTESEKILSYHSFLRIQFGLIRKRWWVLQAGVLALVWAALLPAQHNPYIYRSLGLAAALFVILMIPELWKNRVNCCMEIEGATYYTLRQIYSARMLLFGLADTLLITVFCCAAAVSLRISLMELLIQFIFPMTVTACICFGILGSRDQVSESAALGLCILWSALWWCILMDEKLYSAISVPVWMILLGMALLFLAVTVCRSIRRCDDIWEVDKDGIENE</sequence>
<comment type="caution">
    <text evidence="2">The sequence shown here is derived from an EMBL/GenBank/DDBJ whole genome shotgun (WGS) entry which is preliminary data.</text>
</comment>
<proteinExistence type="predicted"/>
<gene>
    <name evidence="2" type="ORF">H9697_04440</name>
</gene>
<accession>A0A9D2Q9T6</accession>
<reference evidence="2" key="2">
    <citation type="submission" date="2021-04" db="EMBL/GenBank/DDBJ databases">
        <authorList>
            <person name="Gilroy R."/>
        </authorList>
    </citation>
    <scope>NUCLEOTIDE SEQUENCE</scope>
    <source>
        <strain evidence="2">CHK196-7946</strain>
    </source>
</reference>
<evidence type="ECO:0000313" key="3">
    <source>
        <dbReference type="Proteomes" id="UP000823902"/>
    </source>
</evidence>
<dbReference type="AlphaFoldDB" id="A0A9D2Q9T6"/>
<feature type="transmembrane region" description="Helical" evidence="1">
    <location>
        <begin position="131"/>
        <end position="154"/>
    </location>
</feature>
<feature type="transmembrane region" description="Helical" evidence="1">
    <location>
        <begin position="209"/>
        <end position="231"/>
    </location>
</feature>
<feature type="transmembrane region" description="Helical" evidence="1">
    <location>
        <begin position="160"/>
        <end position="180"/>
    </location>
</feature>
<reference evidence="2" key="1">
    <citation type="journal article" date="2021" name="PeerJ">
        <title>Extensive microbial diversity within the chicken gut microbiome revealed by metagenomics and culture.</title>
        <authorList>
            <person name="Gilroy R."/>
            <person name="Ravi A."/>
            <person name="Getino M."/>
            <person name="Pursley I."/>
            <person name="Horton D.L."/>
            <person name="Alikhan N.F."/>
            <person name="Baker D."/>
            <person name="Gharbi K."/>
            <person name="Hall N."/>
            <person name="Watson M."/>
            <person name="Adriaenssens E.M."/>
            <person name="Foster-Nyarko E."/>
            <person name="Jarju S."/>
            <person name="Secka A."/>
            <person name="Antonio M."/>
            <person name="Oren A."/>
            <person name="Chaudhuri R.R."/>
            <person name="La Ragione R."/>
            <person name="Hildebrand F."/>
            <person name="Pallen M.J."/>
        </authorList>
    </citation>
    <scope>NUCLEOTIDE SEQUENCE</scope>
    <source>
        <strain evidence="2">CHK196-7946</strain>
    </source>
</reference>